<dbReference type="EMBL" id="JAGFNK010000021">
    <property type="protein sequence ID" value="KAI9511488.1"/>
    <property type="molecule type" value="Genomic_DNA"/>
</dbReference>
<protein>
    <submittedName>
        <fullName evidence="1">Uncharacterized protein</fullName>
    </submittedName>
</protein>
<keyword evidence="2" id="KW-1185">Reference proteome</keyword>
<name>A0ACC0UIH1_9AGAM</name>
<proteinExistence type="predicted"/>
<dbReference type="Proteomes" id="UP001207468">
    <property type="component" value="Unassembled WGS sequence"/>
</dbReference>
<accession>A0ACC0UIH1</accession>
<comment type="caution">
    <text evidence="1">The sequence shown here is derived from an EMBL/GenBank/DDBJ whole genome shotgun (WGS) entry which is preliminary data.</text>
</comment>
<feature type="non-terminal residue" evidence="1">
    <location>
        <position position="87"/>
    </location>
</feature>
<gene>
    <name evidence="1" type="ORF">F5148DRAFT_968145</name>
</gene>
<reference evidence="1" key="1">
    <citation type="submission" date="2021-03" db="EMBL/GenBank/DDBJ databases">
        <title>Evolutionary priming and transition to the ectomycorrhizal habit in an iconic lineage of mushroom-forming fungi: is preadaptation a requirement?</title>
        <authorList>
            <consortium name="DOE Joint Genome Institute"/>
            <person name="Looney B.P."/>
            <person name="Miyauchi S."/>
            <person name="Morin E."/>
            <person name="Drula E."/>
            <person name="Courty P.E."/>
            <person name="Chicoki N."/>
            <person name="Fauchery L."/>
            <person name="Kohler A."/>
            <person name="Kuo A."/>
            <person name="LaButti K."/>
            <person name="Pangilinan J."/>
            <person name="Lipzen A."/>
            <person name="Riley R."/>
            <person name="Andreopoulos W."/>
            <person name="He G."/>
            <person name="Johnson J."/>
            <person name="Barry K.W."/>
            <person name="Grigoriev I.V."/>
            <person name="Nagy L."/>
            <person name="Hibbett D."/>
            <person name="Henrissat B."/>
            <person name="Matheny P.B."/>
            <person name="Labbe J."/>
            <person name="Martin A.F."/>
        </authorList>
    </citation>
    <scope>NUCLEOTIDE SEQUENCE</scope>
    <source>
        <strain evidence="1">BPL698</strain>
    </source>
</reference>
<evidence type="ECO:0000313" key="2">
    <source>
        <dbReference type="Proteomes" id="UP001207468"/>
    </source>
</evidence>
<feature type="non-terminal residue" evidence="1">
    <location>
        <position position="1"/>
    </location>
</feature>
<sequence length="87" mass="9778">WDDSNDKFQGMCQEHNQKLTLIFTSEWELDLLCDALQDGDVHLASKACVLSENPCEYSTCPIMILGTCKRKTGAQHANLIRTILTCC</sequence>
<organism evidence="1 2">
    <name type="scientific">Russula earlei</name>
    <dbReference type="NCBI Taxonomy" id="71964"/>
    <lineage>
        <taxon>Eukaryota</taxon>
        <taxon>Fungi</taxon>
        <taxon>Dikarya</taxon>
        <taxon>Basidiomycota</taxon>
        <taxon>Agaricomycotina</taxon>
        <taxon>Agaricomycetes</taxon>
        <taxon>Russulales</taxon>
        <taxon>Russulaceae</taxon>
        <taxon>Russula</taxon>
    </lineage>
</organism>
<evidence type="ECO:0000313" key="1">
    <source>
        <dbReference type="EMBL" id="KAI9511488.1"/>
    </source>
</evidence>